<feature type="domain" description="Glycosyltransferase 2-like" evidence="2">
    <location>
        <begin position="69"/>
        <end position="232"/>
    </location>
</feature>
<feature type="transmembrane region" description="Helical" evidence="1">
    <location>
        <begin position="326"/>
        <end position="343"/>
    </location>
</feature>
<dbReference type="Pfam" id="PF00535">
    <property type="entry name" value="Glycos_transf_2"/>
    <property type="match status" value="1"/>
</dbReference>
<organism evidence="3 4">
    <name type="scientific">Paenibacillus phytorum</name>
    <dbReference type="NCBI Taxonomy" id="2654977"/>
    <lineage>
        <taxon>Bacteria</taxon>
        <taxon>Bacillati</taxon>
        <taxon>Bacillota</taxon>
        <taxon>Bacilli</taxon>
        <taxon>Bacillales</taxon>
        <taxon>Paenibacillaceae</taxon>
        <taxon>Paenibacillus</taxon>
    </lineage>
</organism>
<name>A0ABX1XPL5_9BACL</name>
<keyword evidence="1" id="KW-0812">Transmembrane</keyword>
<comment type="caution">
    <text evidence="3">The sequence shown here is derived from an EMBL/GenBank/DDBJ whole genome shotgun (WGS) entry which is preliminary data.</text>
</comment>
<keyword evidence="1" id="KW-0472">Membrane</keyword>
<feature type="transmembrane region" description="Helical" evidence="1">
    <location>
        <begin position="355"/>
        <end position="373"/>
    </location>
</feature>
<proteinExistence type="predicted"/>
<evidence type="ECO:0000256" key="1">
    <source>
        <dbReference type="SAM" id="Phobius"/>
    </source>
</evidence>
<keyword evidence="1" id="KW-1133">Transmembrane helix</keyword>
<dbReference type="Gene3D" id="3.90.550.10">
    <property type="entry name" value="Spore Coat Polysaccharide Biosynthesis Protein SpsA, Chain A"/>
    <property type="match status" value="1"/>
</dbReference>
<evidence type="ECO:0000313" key="3">
    <source>
        <dbReference type="EMBL" id="NOU70209.1"/>
    </source>
</evidence>
<dbReference type="PANTHER" id="PTHR43646">
    <property type="entry name" value="GLYCOSYLTRANSFERASE"/>
    <property type="match status" value="1"/>
</dbReference>
<dbReference type="InterPro" id="IPR001173">
    <property type="entry name" value="Glyco_trans_2-like"/>
</dbReference>
<reference evidence="3 4" key="1">
    <citation type="submission" date="2019-10" db="EMBL/GenBank/DDBJ databases">
        <title>Description of Paenibacillus terrestris sp. nov.</title>
        <authorList>
            <person name="Carlier A."/>
            <person name="Qi S."/>
        </authorList>
    </citation>
    <scope>NUCLEOTIDE SEQUENCE [LARGE SCALE GENOMIC DNA]</scope>
    <source>
        <strain evidence="3 4">LMG 31458</strain>
    </source>
</reference>
<dbReference type="SUPFAM" id="SSF53448">
    <property type="entry name" value="Nucleotide-diphospho-sugar transferases"/>
    <property type="match status" value="1"/>
</dbReference>
<evidence type="ECO:0000313" key="4">
    <source>
        <dbReference type="Proteomes" id="UP000616779"/>
    </source>
</evidence>
<dbReference type="CDD" id="cd00761">
    <property type="entry name" value="Glyco_tranf_GTA_type"/>
    <property type="match status" value="1"/>
</dbReference>
<dbReference type="PANTHER" id="PTHR43646:SF3">
    <property type="entry name" value="SLR1566 PROTEIN"/>
    <property type="match status" value="1"/>
</dbReference>
<dbReference type="Proteomes" id="UP000616779">
    <property type="component" value="Unassembled WGS sequence"/>
</dbReference>
<accession>A0ABX1XPL5</accession>
<sequence>MSTYISIQPVLHIVRAALSSIRYEGIEGGGSRVAIYVLFVIGCLCGFLLFRKNVITVRQEKGPEKVKLSIIIPARNEAFNLPHLLHALKVQTLEPFEIIVVDDFSEDDTKEIAESYGVTVISNTSLPQGWTGKNWAVWNGYLHASGDLIAFLDADIRLAPRALEALVKARNKAGGVVSVVPFHYTEKFVERLALIFNVLGVFAFTSPFEKKNPKKGLYGSCILTTREDYEKIKGHEGIKSEMLDDLNLGASYRNAGIQVTNFIGRGLVSFRMYPQGIKSEVQGFGKGAVLSTSTLSPGTILLVAIWVVGLIASETFFLFINTSWALPLFIGYLLYMLQLFYFIKHVGMFGIIMPILHVLSTLFFIFVMLYSVYQVVFLGHVSWKGRHVKVGSRRGQ</sequence>
<dbReference type="EMBL" id="WHOA01000009">
    <property type="protein sequence ID" value="NOU70209.1"/>
    <property type="molecule type" value="Genomic_DNA"/>
</dbReference>
<feature type="transmembrane region" description="Helical" evidence="1">
    <location>
        <begin position="33"/>
        <end position="50"/>
    </location>
</feature>
<keyword evidence="4" id="KW-1185">Reference proteome</keyword>
<dbReference type="InterPro" id="IPR029044">
    <property type="entry name" value="Nucleotide-diphossugar_trans"/>
</dbReference>
<gene>
    <name evidence="3" type="ORF">GC098_01940</name>
</gene>
<protein>
    <submittedName>
        <fullName evidence="3">Glycosyltransferase</fullName>
    </submittedName>
</protein>
<evidence type="ECO:0000259" key="2">
    <source>
        <dbReference type="Pfam" id="PF00535"/>
    </source>
</evidence>